<feature type="domain" description="Histone RNA hairpin-binding protein RNA-binding" evidence="4">
    <location>
        <begin position="118"/>
        <end position="187"/>
    </location>
</feature>
<reference evidence="5" key="2">
    <citation type="submission" date="2025-09" db="UniProtKB">
        <authorList>
            <consortium name="Ensembl"/>
        </authorList>
    </citation>
    <scope>IDENTIFICATION</scope>
</reference>
<keyword evidence="6" id="KW-1185">Reference proteome</keyword>
<feature type="compositionally biased region" description="Basic and acidic residues" evidence="3">
    <location>
        <begin position="16"/>
        <end position="47"/>
    </location>
</feature>
<feature type="compositionally biased region" description="Polar residues" evidence="3">
    <location>
        <begin position="219"/>
        <end position="229"/>
    </location>
</feature>
<dbReference type="GO" id="GO:0005730">
    <property type="term" value="C:nucleolus"/>
    <property type="evidence" value="ECO:0007669"/>
    <property type="project" value="Ensembl"/>
</dbReference>
<dbReference type="GO" id="GO:0002191">
    <property type="term" value="P:cap-dependent translational initiation"/>
    <property type="evidence" value="ECO:0007669"/>
    <property type="project" value="Ensembl"/>
</dbReference>
<dbReference type="InterPro" id="IPR029344">
    <property type="entry name" value="SLBP_RNA_bind"/>
</dbReference>
<dbReference type="GeneTree" id="ENSGT00390000008738"/>
<proteinExistence type="inferred from homology"/>
<name>A0A8D0HH44_SPHPU</name>
<dbReference type="PANTHER" id="PTHR17408:SF7">
    <property type="entry name" value="HISTONE RNA HAIRPIN-BINDING PROTEIN"/>
    <property type="match status" value="1"/>
</dbReference>
<reference evidence="5" key="1">
    <citation type="submission" date="2025-08" db="UniProtKB">
        <authorList>
            <consortium name="Ensembl"/>
        </authorList>
    </citation>
    <scope>IDENTIFICATION</scope>
</reference>
<dbReference type="InterPro" id="IPR026502">
    <property type="entry name" value="SLBP1/SLBP2"/>
</dbReference>
<dbReference type="Gene3D" id="1.10.8.1120">
    <property type="entry name" value="Histone RNA hairpin-binding protein RNA-binding domain"/>
    <property type="match status" value="1"/>
</dbReference>
<protein>
    <submittedName>
        <fullName evidence="5">Stem-loop histone mRNA binding protein</fullName>
    </submittedName>
</protein>
<dbReference type="OMA" id="HPPRWAQ"/>
<dbReference type="AlphaFoldDB" id="A0A8D0HH44"/>
<dbReference type="InterPro" id="IPR038294">
    <property type="entry name" value="SLBP_RNA_bind_sf"/>
</dbReference>
<evidence type="ECO:0000256" key="1">
    <source>
        <dbReference type="ARBA" id="ARBA00006151"/>
    </source>
</evidence>
<dbReference type="GO" id="GO:0005829">
    <property type="term" value="C:cytosol"/>
    <property type="evidence" value="ECO:0007669"/>
    <property type="project" value="Ensembl"/>
</dbReference>
<feature type="region of interest" description="Disordered" evidence="3">
    <location>
        <begin position="208"/>
        <end position="229"/>
    </location>
</feature>
<dbReference type="GO" id="GO:0005654">
    <property type="term" value="C:nucleoplasm"/>
    <property type="evidence" value="ECO:0007669"/>
    <property type="project" value="Ensembl"/>
</dbReference>
<evidence type="ECO:0000313" key="6">
    <source>
        <dbReference type="Proteomes" id="UP000694392"/>
    </source>
</evidence>
<sequence>METRPRGGSRAPARWSEGRKRAADGKLRKPNDGDAEEKCRVWEERPESFTTPESHKPLPRCSDWGTAVEEEEMRTNLNKEIARYKRKLLINDFGRERKSSSGSSDSKESTAPVELLETDEVVLKRRQKQINYGKNTLAYDRYIREVPKCRRVSGVHPRTPNKFRKYSRRSWDQQIRLWRVALHAWDPPAEKGCDLQTMTPVNLGEMETEFTGSSSSGSQASCNDESCSGTPTKLRHVDYQTGGEFDLEACLNQPLEDWGSAS</sequence>
<organism evidence="5 6">
    <name type="scientific">Sphenodon punctatus</name>
    <name type="common">Tuatara</name>
    <name type="synonym">Hatteria punctata</name>
    <dbReference type="NCBI Taxonomy" id="8508"/>
    <lineage>
        <taxon>Eukaryota</taxon>
        <taxon>Metazoa</taxon>
        <taxon>Chordata</taxon>
        <taxon>Craniata</taxon>
        <taxon>Vertebrata</taxon>
        <taxon>Euteleostomi</taxon>
        <taxon>Lepidosauria</taxon>
        <taxon>Sphenodontia</taxon>
        <taxon>Sphenodontidae</taxon>
        <taxon>Sphenodon</taxon>
    </lineage>
</organism>
<dbReference type="Proteomes" id="UP000694392">
    <property type="component" value="Unplaced"/>
</dbReference>
<accession>A0A8D0HH44</accession>
<dbReference type="FunFam" id="1.10.8.1120:FF:000001">
    <property type="entry name" value="Histone RNA hairpin-binding protein-like"/>
    <property type="match status" value="1"/>
</dbReference>
<evidence type="ECO:0000256" key="2">
    <source>
        <dbReference type="ARBA" id="ARBA00022884"/>
    </source>
</evidence>
<dbReference type="GO" id="GO:0042802">
    <property type="term" value="F:identical protein binding"/>
    <property type="evidence" value="ECO:0007669"/>
    <property type="project" value="Ensembl"/>
</dbReference>
<dbReference type="GO" id="GO:0006398">
    <property type="term" value="P:mRNA 3'-end processing by stem-loop binding and cleavage"/>
    <property type="evidence" value="ECO:0007669"/>
    <property type="project" value="Ensembl"/>
</dbReference>
<evidence type="ECO:0000259" key="4">
    <source>
        <dbReference type="Pfam" id="PF15247"/>
    </source>
</evidence>
<evidence type="ECO:0000256" key="3">
    <source>
        <dbReference type="SAM" id="MobiDB-lite"/>
    </source>
</evidence>
<dbReference type="Ensembl" id="ENSSPUT00000022198.1">
    <property type="protein sequence ID" value="ENSSPUP00000020831.1"/>
    <property type="gene ID" value="ENSSPUG00000016007.1"/>
</dbReference>
<comment type="similarity">
    <text evidence="1">Belongs to the SLBP family.</text>
</comment>
<feature type="region of interest" description="Disordered" evidence="3">
    <location>
        <begin position="1"/>
        <end position="60"/>
    </location>
</feature>
<dbReference type="GO" id="GO:0071204">
    <property type="term" value="C:histone pre-mRNA 3'end processing complex"/>
    <property type="evidence" value="ECO:0007669"/>
    <property type="project" value="Ensembl"/>
</dbReference>
<dbReference type="GO" id="GO:0071207">
    <property type="term" value="F:histone pre-mRNA stem-loop binding"/>
    <property type="evidence" value="ECO:0007669"/>
    <property type="project" value="Ensembl"/>
</dbReference>
<keyword evidence="2" id="KW-0694">RNA-binding</keyword>
<dbReference type="GO" id="GO:0062073">
    <property type="term" value="C:histone mRNA stem-loop binding complex"/>
    <property type="evidence" value="ECO:0007669"/>
    <property type="project" value="Ensembl"/>
</dbReference>
<dbReference type="GO" id="GO:0051028">
    <property type="term" value="P:mRNA transport"/>
    <property type="evidence" value="ECO:0007669"/>
    <property type="project" value="Ensembl"/>
</dbReference>
<dbReference type="GO" id="GO:0003729">
    <property type="term" value="F:mRNA binding"/>
    <property type="evidence" value="ECO:0007669"/>
    <property type="project" value="Ensembl"/>
</dbReference>
<dbReference type="Pfam" id="PF15247">
    <property type="entry name" value="SLBP_RNA_bind"/>
    <property type="match status" value="1"/>
</dbReference>
<dbReference type="PANTHER" id="PTHR17408">
    <property type="entry name" value="HISTONE RNA HAIRPIN-BINDING PROTEIN"/>
    <property type="match status" value="1"/>
</dbReference>
<gene>
    <name evidence="5" type="primary">SLBP</name>
</gene>
<evidence type="ECO:0000313" key="5">
    <source>
        <dbReference type="Ensembl" id="ENSSPUP00000020831.1"/>
    </source>
</evidence>